<dbReference type="PANTHER" id="PTHR10625">
    <property type="entry name" value="HISTONE DEACETYLASE HDAC1-RELATED"/>
    <property type="match status" value="1"/>
</dbReference>
<dbReference type="GO" id="GO:0016787">
    <property type="term" value="F:hydrolase activity"/>
    <property type="evidence" value="ECO:0007669"/>
    <property type="project" value="UniProtKB-KW"/>
</dbReference>
<accession>A0A835Z933</accession>
<dbReference type="InterPro" id="IPR023801">
    <property type="entry name" value="His_deacetylse_dom"/>
</dbReference>
<protein>
    <recommendedName>
        <fullName evidence="3">Histone deacetylase domain-containing protein</fullName>
    </recommendedName>
</protein>
<feature type="domain" description="Histone deacetylase" evidence="3">
    <location>
        <begin position="64"/>
        <end position="317"/>
    </location>
</feature>
<dbReference type="PANTHER" id="PTHR10625:SF19">
    <property type="entry name" value="HISTONE DEACETYLASE 12"/>
    <property type="match status" value="1"/>
</dbReference>
<comment type="caution">
    <text evidence="4">The sequence shown here is derived from an EMBL/GenBank/DDBJ whole genome shotgun (WGS) entry which is preliminary data.</text>
</comment>
<sequence>DVYEVPLPTTHRFPMPKYRMVREMIQAELAGSSSSGSSSSGSSSGGSSSSNSSAPMLATFSVSPLASYDDLITTHCPDYVTRVLTGNLTPKESRNVGFPWSEGHVNRTLSSIGGTVAAAHAVCTSPAARDAGAPFCLFAGHVAGGTHHAFYDRGEGFCVFSDIAVAANVALRDHAELVRKILIIDLDVHQGNGNAALFAGNDAVYTFSMHCKANYFSARQYSDMDVEVDASAGDDAYLSLVEQWVPKLLDQVRPDLVFYQAGVDPLWCDRLGHLKLTREGLSRRNRIVYSAALQRCTRLVVTMGGGYPRDMTAGSEDYHAIVSAHADVYRQAAHSLAQQGAALVRWP</sequence>
<dbReference type="EMBL" id="JAFCMP010000079">
    <property type="protein sequence ID" value="KAG5187927.1"/>
    <property type="molecule type" value="Genomic_DNA"/>
</dbReference>
<proteinExistence type="predicted"/>
<keyword evidence="1" id="KW-0378">Hydrolase</keyword>
<feature type="region of interest" description="Disordered" evidence="2">
    <location>
        <begin position="29"/>
        <end position="53"/>
    </location>
</feature>
<evidence type="ECO:0000313" key="4">
    <source>
        <dbReference type="EMBL" id="KAG5187927.1"/>
    </source>
</evidence>
<dbReference type="OrthoDB" id="424012at2759"/>
<dbReference type="PRINTS" id="PR01270">
    <property type="entry name" value="HDASUPER"/>
</dbReference>
<organism evidence="4 5">
    <name type="scientific">Tribonema minus</name>
    <dbReference type="NCBI Taxonomy" id="303371"/>
    <lineage>
        <taxon>Eukaryota</taxon>
        <taxon>Sar</taxon>
        <taxon>Stramenopiles</taxon>
        <taxon>Ochrophyta</taxon>
        <taxon>PX clade</taxon>
        <taxon>Xanthophyceae</taxon>
        <taxon>Tribonematales</taxon>
        <taxon>Tribonemataceae</taxon>
        <taxon>Tribonema</taxon>
    </lineage>
</organism>
<evidence type="ECO:0000313" key="5">
    <source>
        <dbReference type="Proteomes" id="UP000664859"/>
    </source>
</evidence>
<dbReference type="GO" id="GO:0040029">
    <property type="term" value="P:epigenetic regulation of gene expression"/>
    <property type="evidence" value="ECO:0007669"/>
    <property type="project" value="TreeGrafter"/>
</dbReference>
<dbReference type="InterPro" id="IPR037138">
    <property type="entry name" value="His_deacetylse_dom_sf"/>
</dbReference>
<dbReference type="InterPro" id="IPR000286">
    <property type="entry name" value="HDACs"/>
</dbReference>
<dbReference type="Proteomes" id="UP000664859">
    <property type="component" value="Unassembled WGS sequence"/>
</dbReference>
<name>A0A835Z933_9STRA</name>
<gene>
    <name evidence="4" type="ORF">JKP88DRAFT_161438</name>
</gene>
<keyword evidence="5" id="KW-1185">Reference proteome</keyword>
<dbReference type="Pfam" id="PF00850">
    <property type="entry name" value="Hist_deacetyl"/>
    <property type="match status" value="1"/>
</dbReference>
<feature type="non-terminal residue" evidence="4">
    <location>
        <position position="1"/>
    </location>
</feature>
<feature type="compositionally biased region" description="Low complexity" evidence="2">
    <location>
        <begin position="31"/>
        <end position="53"/>
    </location>
</feature>
<dbReference type="SUPFAM" id="SSF52768">
    <property type="entry name" value="Arginase/deacetylase"/>
    <property type="match status" value="1"/>
</dbReference>
<dbReference type="GO" id="GO:0004407">
    <property type="term" value="F:histone deacetylase activity"/>
    <property type="evidence" value="ECO:0007669"/>
    <property type="project" value="InterPro"/>
</dbReference>
<evidence type="ECO:0000259" key="3">
    <source>
        <dbReference type="Pfam" id="PF00850"/>
    </source>
</evidence>
<reference evidence="4" key="1">
    <citation type="submission" date="2021-02" db="EMBL/GenBank/DDBJ databases">
        <title>First Annotated Genome of the Yellow-green Alga Tribonema minus.</title>
        <authorList>
            <person name="Mahan K.M."/>
        </authorList>
    </citation>
    <scope>NUCLEOTIDE SEQUENCE</scope>
    <source>
        <strain evidence="4">UTEX B ZZ1240</strain>
    </source>
</reference>
<evidence type="ECO:0000256" key="1">
    <source>
        <dbReference type="ARBA" id="ARBA00022801"/>
    </source>
</evidence>
<evidence type="ECO:0000256" key="2">
    <source>
        <dbReference type="SAM" id="MobiDB-lite"/>
    </source>
</evidence>
<dbReference type="CDD" id="cd09993">
    <property type="entry name" value="HDAC_classIV"/>
    <property type="match status" value="1"/>
</dbReference>
<dbReference type="AlphaFoldDB" id="A0A835Z933"/>
<dbReference type="Gene3D" id="3.40.800.20">
    <property type="entry name" value="Histone deacetylase domain"/>
    <property type="match status" value="1"/>
</dbReference>
<dbReference type="InterPro" id="IPR023696">
    <property type="entry name" value="Ureohydrolase_dom_sf"/>
</dbReference>
<dbReference type="InterPro" id="IPR044150">
    <property type="entry name" value="HDAC_classIV"/>
</dbReference>